<dbReference type="AlphaFoldDB" id="M4Z7C7"/>
<gene>
    <name evidence="1" type="ORF">S58_34800</name>
</gene>
<dbReference type="InterPro" id="IPR053277">
    <property type="entry name" value="Endomembrane_traffic_mod"/>
</dbReference>
<organism evidence="1 2">
    <name type="scientific">Bradyrhizobium oligotrophicum S58</name>
    <dbReference type="NCBI Taxonomy" id="1245469"/>
    <lineage>
        <taxon>Bacteria</taxon>
        <taxon>Pseudomonadati</taxon>
        <taxon>Pseudomonadota</taxon>
        <taxon>Alphaproteobacteria</taxon>
        <taxon>Hyphomicrobiales</taxon>
        <taxon>Nitrobacteraceae</taxon>
        <taxon>Bradyrhizobium</taxon>
    </lineage>
</organism>
<dbReference type="PANTHER" id="PTHR45005">
    <property type="match status" value="1"/>
</dbReference>
<sequence length="354" mass="40081">MFQMLKDYKAPRNNLDDEPGLRESRFDVAAVIRPQLDALIAGQEQVLSAEYYFLAGEHERVAALFRGRSLKRLTEREREIYGWSQMILGDRAHSTAKIDDDRDAYRKAAEHFAIATKIQATEADALYNWGNVLFDLSMAVRDGAMEVMTRAAEALLNRAVAKYRAALAIDPQFSDAHNNLANALADLARAEYPRSDNGILREAFYHYEAALRHTQTPDIVHNNFAKALHDLARITDDLVLFKKSMVHFQAAGAANPNYFSVYLSWGHALADLARSTGAPKSYKAAFEKYRRAAEIEPTDTAAHHSWYYTILEFAKKLKGKEKAAYLKQAAAVSAEQKRRRRNLERRILRSEGAK</sequence>
<keyword evidence="2" id="KW-1185">Reference proteome</keyword>
<evidence type="ECO:0000313" key="1">
    <source>
        <dbReference type="EMBL" id="BAM89473.1"/>
    </source>
</evidence>
<dbReference type="KEGG" id="aol:S58_34800"/>
<proteinExistence type="predicted"/>
<dbReference type="InterPro" id="IPR011990">
    <property type="entry name" value="TPR-like_helical_dom_sf"/>
</dbReference>
<dbReference type="Pfam" id="PF13414">
    <property type="entry name" value="TPR_11"/>
    <property type="match status" value="1"/>
</dbReference>
<reference evidence="1 2" key="1">
    <citation type="journal article" date="2013" name="Appl. Environ. Microbiol.">
        <title>Genome analysis suggests that the soil oligotrophic bacterium Agromonas oligotrophica (Bradyrhizobium oligotrophicum) is a nitrogen-fixing symbiont of Aeschynomene indica.</title>
        <authorList>
            <person name="Okubo T."/>
            <person name="Fukushima S."/>
            <person name="Itakura M."/>
            <person name="Oshima K."/>
            <person name="Longtonglang A."/>
            <person name="Teaumroong N."/>
            <person name="Mitsui H."/>
            <person name="Hattori M."/>
            <person name="Hattori R."/>
            <person name="Hattori T."/>
            <person name="Minamisawa K."/>
        </authorList>
    </citation>
    <scope>NUCLEOTIDE SEQUENCE [LARGE SCALE GENOMIC DNA]</scope>
    <source>
        <strain evidence="1 2">S58</strain>
    </source>
</reference>
<dbReference type="PATRIC" id="fig|1245469.3.peg.3555"/>
<dbReference type="Gene3D" id="1.25.40.10">
    <property type="entry name" value="Tetratricopeptide repeat domain"/>
    <property type="match status" value="2"/>
</dbReference>
<dbReference type="PANTHER" id="PTHR45005:SF2">
    <property type="entry name" value="PROTEIN HLB1"/>
    <property type="match status" value="1"/>
</dbReference>
<dbReference type="SUPFAM" id="SSF48452">
    <property type="entry name" value="TPR-like"/>
    <property type="match status" value="1"/>
</dbReference>
<dbReference type="eggNOG" id="COG0457">
    <property type="taxonomic scope" value="Bacteria"/>
</dbReference>
<dbReference type="EMBL" id="AP012603">
    <property type="protein sequence ID" value="BAM89473.1"/>
    <property type="molecule type" value="Genomic_DNA"/>
</dbReference>
<name>M4Z7C7_9BRAD</name>
<accession>M4Z7C7</accession>
<protein>
    <submittedName>
        <fullName evidence="1">Unnamed protein product</fullName>
    </submittedName>
</protein>
<dbReference type="STRING" id="1245469.S58_34800"/>
<dbReference type="Proteomes" id="UP000011841">
    <property type="component" value="Chromosome"/>
</dbReference>
<dbReference type="HOGENOM" id="CLU_782278_0_0_5"/>
<evidence type="ECO:0000313" key="2">
    <source>
        <dbReference type="Proteomes" id="UP000011841"/>
    </source>
</evidence>